<dbReference type="HOGENOM" id="CLU_2256485_0_0_1"/>
<keyword evidence="3" id="KW-1185">Reference proteome</keyword>
<dbReference type="EMBL" id="KN832682">
    <property type="protein sequence ID" value="KII82760.1"/>
    <property type="molecule type" value="Genomic_DNA"/>
</dbReference>
<dbReference type="AlphaFoldDB" id="A0A0C9SV33"/>
<evidence type="ECO:0000313" key="2">
    <source>
        <dbReference type="EMBL" id="KII82760.1"/>
    </source>
</evidence>
<dbReference type="Proteomes" id="UP000053263">
    <property type="component" value="Unassembled WGS sequence"/>
</dbReference>
<feature type="non-terminal residue" evidence="2">
    <location>
        <position position="1"/>
    </location>
</feature>
<protein>
    <submittedName>
        <fullName evidence="2">Uncharacterized protein</fullName>
    </submittedName>
</protein>
<name>A0A0C9SV33_PLICR</name>
<proteinExistence type="predicted"/>
<evidence type="ECO:0000313" key="3">
    <source>
        <dbReference type="Proteomes" id="UP000053263"/>
    </source>
</evidence>
<evidence type="ECO:0000256" key="1">
    <source>
        <dbReference type="SAM" id="MobiDB-lite"/>
    </source>
</evidence>
<accession>A0A0C9SV33</accession>
<sequence>SPSPSPHIHLRRPRTSSHVPQPHGPTRVAAVRVHALESPATVPARNDHPTREHAARASSLPATHASCRQRGTSQGHGASAQGHHPGPPYRPNARRISSGVQQHGA</sequence>
<reference evidence="2 3" key="1">
    <citation type="submission" date="2014-06" db="EMBL/GenBank/DDBJ databases">
        <title>Evolutionary Origins and Diversification of the Mycorrhizal Mutualists.</title>
        <authorList>
            <consortium name="DOE Joint Genome Institute"/>
            <consortium name="Mycorrhizal Genomics Consortium"/>
            <person name="Kohler A."/>
            <person name="Kuo A."/>
            <person name="Nagy L.G."/>
            <person name="Floudas D."/>
            <person name="Copeland A."/>
            <person name="Barry K.W."/>
            <person name="Cichocki N."/>
            <person name="Veneault-Fourrey C."/>
            <person name="LaButti K."/>
            <person name="Lindquist E.A."/>
            <person name="Lipzen A."/>
            <person name="Lundell T."/>
            <person name="Morin E."/>
            <person name="Murat C."/>
            <person name="Riley R."/>
            <person name="Ohm R."/>
            <person name="Sun H."/>
            <person name="Tunlid A."/>
            <person name="Henrissat B."/>
            <person name="Grigoriev I.V."/>
            <person name="Hibbett D.S."/>
            <person name="Martin F."/>
        </authorList>
    </citation>
    <scope>NUCLEOTIDE SEQUENCE [LARGE SCALE GENOMIC DNA]</scope>
    <source>
        <strain evidence="2 3">FD-325 SS-3</strain>
    </source>
</reference>
<feature type="non-terminal residue" evidence="2">
    <location>
        <position position="105"/>
    </location>
</feature>
<feature type="compositionally biased region" description="Basic and acidic residues" evidence="1">
    <location>
        <begin position="45"/>
        <end position="55"/>
    </location>
</feature>
<feature type="region of interest" description="Disordered" evidence="1">
    <location>
        <begin position="1"/>
        <end position="105"/>
    </location>
</feature>
<organism evidence="2 3">
    <name type="scientific">Plicaturopsis crispa FD-325 SS-3</name>
    <dbReference type="NCBI Taxonomy" id="944288"/>
    <lineage>
        <taxon>Eukaryota</taxon>
        <taxon>Fungi</taxon>
        <taxon>Dikarya</taxon>
        <taxon>Basidiomycota</taxon>
        <taxon>Agaricomycotina</taxon>
        <taxon>Agaricomycetes</taxon>
        <taxon>Agaricomycetidae</taxon>
        <taxon>Amylocorticiales</taxon>
        <taxon>Amylocorticiaceae</taxon>
        <taxon>Plicatura</taxon>
        <taxon>Plicaturopsis crispa</taxon>
    </lineage>
</organism>
<gene>
    <name evidence="2" type="ORF">PLICRDRAFT_47496</name>
</gene>